<dbReference type="SUPFAM" id="SSF51658">
    <property type="entry name" value="Xylose isomerase-like"/>
    <property type="match status" value="1"/>
</dbReference>
<feature type="domain" description="Xylose isomerase-like TIM barrel" evidence="1">
    <location>
        <begin position="50"/>
        <end position="276"/>
    </location>
</feature>
<dbReference type="InterPro" id="IPR050312">
    <property type="entry name" value="IolE/XylAMocC-like"/>
</dbReference>
<dbReference type="RefSeq" id="WP_212188352.1">
    <property type="nucleotide sequence ID" value="NZ_JAGTAR010000002.1"/>
</dbReference>
<comment type="caution">
    <text evidence="2">The sequence shown here is derived from an EMBL/GenBank/DDBJ whole genome shotgun (WGS) entry which is preliminary data.</text>
</comment>
<dbReference type="Gene3D" id="3.20.20.150">
    <property type="entry name" value="Divalent-metal-dependent TIM barrel enzymes"/>
    <property type="match status" value="1"/>
</dbReference>
<evidence type="ECO:0000313" key="3">
    <source>
        <dbReference type="Proteomes" id="UP000679220"/>
    </source>
</evidence>
<accession>A0A941IWJ0</accession>
<keyword evidence="3" id="KW-1185">Reference proteome</keyword>
<sequence length="282" mass="32358">MIRHLAIMGIVLITLTLMNICAQKAEKSIGIQLWSVRDDMKKDAAATIKQLGEMGYAFVEAAGYSDGQFYGMSPEKFNKLLSSNGLSFTASHCGHPLPDKEQWEATMQWWDKCIDAHARAGVKYIVQASMDKKGYGSLADLKRYCDYFNAVGEKCNAKGIRFGYHNHDKEFEEVDGMVRYDYMLQNTDPDKVMFQLDLYWIMKGGKEATAYFEQYPKRFELWHVKDEMELGQSGKMNFEPIFKKAALAGMKDIIVEVERYNYPPLESVERSLSFLMEAPYVK</sequence>
<dbReference type="GO" id="GO:0016853">
    <property type="term" value="F:isomerase activity"/>
    <property type="evidence" value="ECO:0007669"/>
    <property type="project" value="UniProtKB-KW"/>
</dbReference>
<name>A0A941IWJ0_9BACT</name>
<dbReference type="InterPro" id="IPR036237">
    <property type="entry name" value="Xyl_isomerase-like_sf"/>
</dbReference>
<dbReference type="Proteomes" id="UP000679220">
    <property type="component" value="Unassembled WGS sequence"/>
</dbReference>
<dbReference type="Pfam" id="PF01261">
    <property type="entry name" value="AP_endonuc_2"/>
    <property type="match status" value="1"/>
</dbReference>
<organism evidence="2 3">
    <name type="scientific">Carboxylicivirga sediminis</name>
    <dbReference type="NCBI Taxonomy" id="2006564"/>
    <lineage>
        <taxon>Bacteria</taxon>
        <taxon>Pseudomonadati</taxon>
        <taxon>Bacteroidota</taxon>
        <taxon>Bacteroidia</taxon>
        <taxon>Marinilabiliales</taxon>
        <taxon>Marinilabiliaceae</taxon>
        <taxon>Carboxylicivirga</taxon>
    </lineage>
</organism>
<reference evidence="2" key="1">
    <citation type="journal article" date="2018" name="Int. J. Syst. Evol. Microbiol.">
        <title>Carboxylicivirga sediminis sp. nov., isolated from coastal sediment.</title>
        <authorList>
            <person name="Wang F.Q."/>
            <person name="Ren L.H."/>
            <person name="Zou R.J."/>
            <person name="Sun Y.Z."/>
            <person name="Liu X.J."/>
            <person name="Jiang F."/>
            <person name="Liu L.J."/>
        </authorList>
    </citation>
    <scope>NUCLEOTIDE SEQUENCE</scope>
    <source>
        <strain evidence="2">JR1</strain>
    </source>
</reference>
<dbReference type="PANTHER" id="PTHR12110">
    <property type="entry name" value="HYDROXYPYRUVATE ISOMERASE"/>
    <property type="match status" value="1"/>
</dbReference>
<gene>
    <name evidence="2" type="ORF">KDU71_02675</name>
</gene>
<evidence type="ECO:0000259" key="1">
    <source>
        <dbReference type="Pfam" id="PF01261"/>
    </source>
</evidence>
<dbReference type="InterPro" id="IPR013022">
    <property type="entry name" value="Xyl_isomerase-like_TIM-brl"/>
</dbReference>
<dbReference type="AlphaFoldDB" id="A0A941IWJ0"/>
<dbReference type="EMBL" id="JAGTAR010000002">
    <property type="protein sequence ID" value="MBR8534449.1"/>
    <property type="molecule type" value="Genomic_DNA"/>
</dbReference>
<protein>
    <submittedName>
        <fullName evidence="2">Sugar phosphate isomerase/epimerase</fullName>
    </submittedName>
</protein>
<proteinExistence type="predicted"/>
<evidence type="ECO:0000313" key="2">
    <source>
        <dbReference type="EMBL" id="MBR8534449.1"/>
    </source>
</evidence>
<dbReference type="PANTHER" id="PTHR12110:SF41">
    <property type="entry name" value="INOSOSE DEHYDRATASE"/>
    <property type="match status" value="1"/>
</dbReference>
<reference evidence="2" key="2">
    <citation type="submission" date="2021-04" db="EMBL/GenBank/DDBJ databases">
        <authorList>
            <person name="Zhang T."/>
            <person name="Zhang Y."/>
            <person name="Lu D."/>
            <person name="Zuo D."/>
            <person name="Du Z."/>
        </authorList>
    </citation>
    <scope>NUCLEOTIDE SEQUENCE</scope>
    <source>
        <strain evidence="2">JR1</strain>
    </source>
</reference>
<keyword evidence="2" id="KW-0413">Isomerase</keyword>